<keyword evidence="2 9" id="KW-0055">Arginine biosynthesis</keyword>
<dbReference type="Proteomes" id="UP001056588">
    <property type="component" value="Chromosome"/>
</dbReference>
<name>A0A2C6WQF1_9STAP</name>
<dbReference type="InterPro" id="IPR001048">
    <property type="entry name" value="Asp/Glu/Uridylate_kinase"/>
</dbReference>
<dbReference type="EMBL" id="CP093217">
    <property type="protein sequence ID" value="UQW81773.1"/>
    <property type="molecule type" value="Genomic_DNA"/>
</dbReference>
<dbReference type="GO" id="GO:0005737">
    <property type="term" value="C:cytoplasm"/>
    <property type="evidence" value="ECO:0007669"/>
    <property type="project" value="UniProtKB-SubCell"/>
</dbReference>
<evidence type="ECO:0000256" key="9">
    <source>
        <dbReference type="HAMAP-Rule" id="MF_00082"/>
    </source>
</evidence>
<keyword evidence="3 9" id="KW-0028">Amino-acid biosynthesis</keyword>
<accession>A0A2C6WQF1</accession>
<feature type="site" description="Transition state stabilizer" evidence="9">
    <location>
        <position position="7"/>
    </location>
</feature>
<feature type="site" description="Transition state stabilizer" evidence="9">
    <location>
        <position position="212"/>
    </location>
</feature>
<dbReference type="InterPro" id="IPR004662">
    <property type="entry name" value="AcgluKinase_fam"/>
</dbReference>
<dbReference type="Proteomes" id="UP000223828">
    <property type="component" value="Unassembled WGS sequence"/>
</dbReference>
<dbReference type="Pfam" id="PF00696">
    <property type="entry name" value="AA_kinase"/>
    <property type="match status" value="1"/>
</dbReference>
<sequence length="253" mass="27748">MSYIVIKIGGSTLTELHDTTIEDIAQLKQQGMRPIIVHGGGPFINQALKQQGVHTSFKDGLRVTTDKVLTITSQILVGMVNPQLVGKMNHTHIQSIGLNGVDAKLFDVKPLNEKYGYVGEAININTAVIDHITEHYIPIIASIGMHRSSSHLYNINADTLAYKIAQILKAPIYLLSDIPGVIIEDKVKPTLTSEHIQHYIEQEQIYGGMIPKVQEAVTAIEHGCQNVVIAAGNEAHVVQRIRDGQQLGTTIQL</sequence>
<gene>
    <name evidence="9 11" type="primary">argB</name>
    <name evidence="11" type="ORF">BTJ66_05525</name>
    <name evidence="12" type="ORF">MNY58_01270</name>
</gene>
<keyword evidence="7 9" id="KW-0067">ATP-binding</keyword>
<evidence type="ECO:0000313" key="14">
    <source>
        <dbReference type="Proteomes" id="UP001056588"/>
    </source>
</evidence>
<evidence type="ECO:0000259" key="10">
    <source>
        <dbReference type="Pfam" id="PF00696"/>
    </source>
</evidence>
<evidence type="ECO:0000313" key="11">
    <source>
        <dbReference type="EMBL" id="PHK49966.1"/>
    </source>
</evidence>
<reference evidence="11" key="3">
    <citation type="submission" date="2017-10" db="EMBL/GenBank/DDBJ databases">
        <authorList>
            <person name="Vrbovska V."/>
            <person name="Kovarovic V."/>
            <person name="Indrakova A."/>
        </authorList>
    </citation>
    <scope>NUCLEOTIDE SEQUENCE</scope>
    <source>
        <strain evidence="11">CCM 8730</strain>
    </source>
</reference>
<evidence type="ECO:0000256" key="4">
    <source>
        <dbReference type="ARBA" id="ARBA00022679"/>
    </source>
</evidence>
<dbReference type="HAMAP" id="MF_00082">
    <property type="entry name" value="ArgB"/>
    <property type="match status" value="1"/>
</dbReference>
<keyword evidence="14" id="KW-1185">Reference proteome</keyword>
<comment type="similarity">
    <text evidence="9">Belongs to the acetylglutamate kinase family. ArgB subfamily.</text>
</comment>
<dbReference type="InterPro" id="IPR037528">
    <property type="entry name" value="ArgB"/>
</dbReference>
<evidence type="ECO:0000256" key="3">
    <source>
        <dbReference type="ARBA" id="ARBA00022605"/>
    </source>
</evidence>
<evidence type="ECO:0000256" key="2">
    <source>
        <dbReference type="ARBA" id="ARBA00022571"/>
    </source>
</evidence>
<dbReference type="EC" id="2.7.2.8" evidence="9"/>
<reference evidence="12" key="4">
    <citation type="submission" date="2022-03" db="EMBL/GenBank/DDBJ databases">
        <title>Complete Genome Sequence of Staphylococcus edaphicus strain CCM 8731.</title>
        <authorList>
            <person name="Rimmer C.O."/>
            <person name="Thomas J.C."/>
        </authorList>
    </citation>
    <scope>NUCLEOTIDE SEQUENCE</scope>
    <source>
        <strain evidence="12">CCM 8731</strain>
    </source>
</reference>
<dbReference type="AlphaFoldDB" id="A0A2C6WQF1"/>
<dbReference type="Gene3D" id="3.40.1160.10">
    <property type="entry name" value="Acetylglutamate kinase-like"/>
    <property type="match status" value="1"/>
</dbReference>
<dbReference type="PANTHER" id="PTHR23342:SF0">
    <property type="entry name" value="N-ACETYLGLUTAMATE SYNTHASE, MITOCHONDRIAL"/>
    <property type="match status" value="1"/>
</dbReference>
<evidence type="ECO:0000256" key="6">
    <source>
        <dbReference type="ARBA" id="ARBA00022777"/>
    </source>
</evidence>
<reference evidence="13" key="2">
    <citation type="submission" date="2017-10" db="EMBL/GenBank/DDBJ databases">
        <title>Staphylococcus edaphicus sp. nov., isolated in Antarctica, harbouring mecC gene and genomic islands essential in adaptation to extreme environment.</title>
        <authorList>
            <person name="Pantucek R."/>
            <person name="Sedlacek I."/>
            <person name="Indrakova A."/>
            <person name="Vrbovska V."/>
            <person name="Maslanova I."/>
            <person name="Kovarovic V."/>
            <person name="Svec P."/>
            <person name="Kralova S."/>
            <person name="Kristofova L."/>
            <person name="Keklakova J."/>
            <person name="Petras P."/>
            <person name="Doskar J."/>
        </authorList>
    </citation>
    <scope>NUCLEOTIDE SEQUENCE [LARGE SCALE GENOMIC DNA]</scope>
    <source>
        <strain evidence="13">CCM 5085</strain>
    </source>
</reference>
<comment type="subcellular location">
    <subcellularLocation>
        <location evidence="9">Cytoplasm</location>
    </subcellularLocation>
</comment>
<feature type="binding site" evidence="9">
    <location>
        <position position="62"/>
    </location>
    <ligand>
        <name>substrate</name>
    </ligand>
</feature>
<evidence type="ECO:0000313" key="12">
    <source>
        <dbReference type="EMBL" id="UQW81773.1"/>
    </source>
</evidence>
<keyword evidence="9" id="KW-0963">Cytoplasm</keyword>
<keyword evidence="6 9" id="KW-0418">Kinase</keyword>
<comment type="pathway">
    <text evidence="1 9">Amino-acid biosynthesis; L-arginine biosynthesis; N(2)-acetyl-L-ornithine from L-glutamate: step 2/4.</text>
</comment>
<dbReference type="UniPathway" id="UPA00068">
    <property type="reaction ID" value="UER00107"/>
</dbReference>
<dbReference type="EMBL" id="MRZN01000006">
    <property type="protein sequence ID" value="PHK49966.1"/>
    <property type="molecule type" value="Genomic_DNA"/>
</dbReference>
<proteinExistence type="inferred from homology"/>
<evidence type="ECO:0000256" key="7">
    <source>
        <dbReference type="ARBA" id="ARBA00022840"/>
    </source>
</evidence>
<keyword evidence="5 9" id="KW-0547">Nucleotide-binding</keyword>
<comment type="catalytic activity">
    <reaction evidence="8 9">
        <text>N-acetyl-L-glutamate + ATP = N-acetyl-L-glutamyl 5-phosphate + ADP</text>
        <dbReference type="Rhea" id="RHEA:14629"/>
        <dbReference type="ChEBI" id="CHEBI:30616"/>
        <dbReference type="ChEBI" id="CHEBI:44337"/>
        <dbReference type="ChEBI" id="CHEBI:57936"/>
        <dbReference type="ChEBI" id="CHEBI:456216"/>
        <dbReference type="EC" id="2.7.2.8"/>
    </reaction>
</comment>
<keyword evidence="4 9" id="KW-0808">Transferase</keyword>
<evidence type="ECO:0000313" key="13">
    <source>
        <dbReference type="Proteomes" id="UP000223828"/>
    </source>
</evidence>
<feature type="domain" description="Aspartate/glutamate/uridylate kinase" evidence="10">
    <location>
        <begin position="3"/>
        <end position="230"/>
    </location>
</feature>
<dbReference type="SUPFAM" id="SSF53633">
    <property type="entry name" value="Carbamate kinase-like"/>
    <property type="match status" value="1"/>
</dbReference>
<dbReference type="OrthoDB" id="9803155at2"/>
<reference evidence="11" key="1">
    <citation type="journal article" date="2017" name="Appl. Environ. Microbiol.">
        <title>Staphylococcus edaphicus sp. nov., isolated in Antarctica, harbours mecC gene and genomic islands with suspected role in adaptation to extreme environment.</title>
        <authorList>
            <person name="Pantucek R."/>
            <person name="Sedlacek I."/>
            <person name="Indrakova A."/>
            <person name="Vrbovska V."/>
            <person name="Maslanova I."/>
            <person name="Kovarovic V."/>
            <person name="Svec P."/>
            <person name="Kralova S."/>
            <person name="Kristofova L."/>
            <person name="Keklakova J."/>
            <person name="Petras P."/>
            <person name="Doskar J."/>
        </authorList>
    </citation>
    <scope>NUCLEOTIDE SEQUENCE</scope>
    <source>
        <strain evidence="11">CCM 8730</strain>
    </source>
</reference>
<organism evidence="11 13">
    <name type="scientific">Staphylococcus edaphicus</name>
    <dbReference type="NCBI Taxonomy" id="1955013"/>
    <lineage>
        <taxon>Bacteria</taxon>
        <taxon>Bacillati</taxon>
        <taxon>Bacillota</taxon>
        <taxon>Bacilli</taxon>
        <taxon>Bacillales</taxon>
        <taxon>Staphylococcaceae</taxon>
        <taxon>Staphylococcus</taxon>
    </lineage>
</organism>
<evidence type="ECO:0000256" key="5">
    <source>
        <dbReference type="ARBA" id="ARBA00022741"/>
    </source>
</evidence>
<dbReference type="PANTHER" id="PTHR23342">
    <property type="entry name" value="N-ACETYLGLUTAMATE SYNTHASE"/>
    <property type="match status" value="1"/>
</dbReference>
<evidence type="ECO:0000256" key="8">
    <source>
        <dbReference type="ARBA" id="ARBA00048141"/>
    </source>
</evidence>
<dbReference type="GO" id="GO:0005524">
    <property type="term" value="F:ATP binding"/>
    <property type="evidence" value="ECO:0007669"/>
    <property type="project" value="UniProtKB-UniRule"/>
</dbReference>
<dbReference type="GO" id="GO:0042450">
    <property type="term" value="P:L-arginine biosynthetic process via ornithine"/>
    <property type="evidence" value="ECO:0007669"/>
    <property type="project" value="UniProtKB-UniRule"/>
</dbReference>
<dbReference type="NCBIfam" id="TIGR00761">
    <property type="entry name" value="argB"/>
    <property type="match status" value="1"/>
</dbReference>
<protein>
    <recommendedName>
        <fullName evidence="9">Acetylglutamate kinase</fullName>
        <ecNumber evidence="9">2.7.2.8</ecNumber>
    </recommendedName>
    <alternativeName>
        <fullName evidence="9">N-acetyl-L-glutamate 5-phosphotransferase</fullName>
    </alternativeName>
    <alternativeName>
        <fullName evidence="9">NAG kinase</fullName>
        <shortName evidence="9">NAGK</shortName>
    </alternativeName>
</protein>
<feature type="binding site" evidence="9">
    <location>
        <begin position="40"/>
        <end position="41"/>
    </location>
    <ligand>
        <name>substrate</name>
    </ligand>
</feature>
<dbReference type="PIRSF" id="PIRSF000728">
    <property type="entry name" value="NAGK"/>
    <property type="match status" value="1"/>
</dbReference>
<dbReference type="GO" id="GO:0003991">
    <property type="term" value="F:acetylglutamate kinase activity"/>
    <property type="evidence" value="ECO:0007669"/>
    <property type="project" value="UniProtKB-UniRule"/>
</dbReference>
<dbReference type="RefSeq" id="WP_099089975.1">
    <property type="nucleotide sequence ID" value="NZ_CP093217.1"/>
</dbReference>
<comment type="function">
    <text evidence="9">Catalyzes the ATP-dependent phosphorylation of N-acetyl-L-glutamate.</text>
</comment>
<dbReference type="CDD" id="cd04238">
    <property type="entry name" value="AAK_NAGK-like"/>
    <property type="match status" value="1"/>
</dbReference>
<evidence type="ECO:0000256" key="1">
    <source>
        <dbReference type="ARBA" id="ARBA00004828"/>
    </source>
</evidence>
<feature type="binding site" evidence="9">
    <location>
        <position position="154"/>
    </location>
    <ligand>
        <name>substrate</name>
    </ligand>
</feature>
<dbReference type="InterPro" id="IPR036393">
    <property type="entry name" value="AceGlu_kinase-like_sf"/>
</dbReference>